<organism evidence="10">
    <name type="scientific">Diabrotica virgifera virgifera</name>
    <name type="common">western corn rootworm</name>
    <dbReference type="NCBI Taxonomy" id="50390"/>
    <lineage>
        <taxon>Eukaryota</taxon>
        <taxon>Metazoa</taxon>
        <taxon>Ecdysozoa</taxon>
        <taxon>Arthropoda</taxon>
        <taxon>Hexapoda</taxon>
        <taxon>Insecta</taxon>
        <taxon>Pterygota</taxon>
        <taxon>Neoptera</taxon>
        <taxon>Endopterygota</taxon>
        <taxon>Coleoptera</taxon>
        <taxon>Polyphaga</taxon>
        <taxon>Cucujiformia</taxon>
        <taxon>Chrysomeloidea</taxon>
        <taxon>Chrysomelidae</taxon>
        <taxon>Galerucinae</taxon>
        <taxon>Diabroticina</taxon>
        <taxon>Diabroticites</taxon>
        <taxon>Diabrotica</taxon>
    </lineage>
</organism>
<dbReference type="PANTHER" id="PTHR23421">
    <property type="entry name" value="BETA-GALACTOSIDASE RELATED"/>
    <property type="match status" value="1"/>
</dbReference>
<feature type="active site" description="Proton donor" evidence="4">
    <location>
        <position position="191"/>
    </location>
</feature>
<dbReference type="FunFam" id="2.60.120.260:FF:000049">
    <property type="entry name" value="Beta-galactosidase"/>
    <property type="match status" value="1"/>
</dbReference>
<feature type="domain" description="Beta-galactosidase galactose-binding" evidence="9">
    <location>
        <begin position="561"/>
        <end position="620"/>
    </location>
</feature>
<dbReference type="InterPro" id="IPR008979">
    <property type="entry name" value="Galactose-bd-like_sf"/>
</dbReference>
<evidence type="ECO:0000259" key="8">
    <source>
        <dbReference type="Pfam" id="PF21317"/>
    </source>
</evidence>
<dbReference type="RefSeq" id="XP_028142864.1">
    <property type="nucleotide sequence ID" value="XM_028287063.1"/>
</dbReference>
<evidence type="ECO:0000256" key="5">
    <source>
        <dbReference type="RuleBase" id="RU000675"/>
    </source>
</evidence>
<keyword evidence="3 5" id="KW-0326">Glycosidase</keyword>
<dbReference type="Gene3D" id="3.20.20.80">
    <property type="entry name" value="Glycosidases"/>
    <property type="match status" value="1"/>
</dbReference>
<accession>A0A6P7G1Q1</accession>
<sequence length="645" mass="73344">MALSIAEPIVASALPTSYEYYTSGGIKYGISVDKPYFTLNDRNISIYSGAMHYFRVPRAYWRDRLRKMRAAGLNTVESYIPWNLHEPRSGEYDFGNTTNDMSDFLHLEEFLKTAQEEDLFAIVRAGPFICAEFEFGGFPSWLLRDDNLEVRTNNEQYMNYVARFFNVLIPILAALQFTKGGPILMFQVENEYANGSQKKSTAYLEFLRQLMLNNGINELLVTADNPSRGAGGTIRNKFFMTANFKDNAKQNLDQIRALQPNKPLMTMEYYPGWFDFWGSKHNNVDLDGFIQVYEDILNYPSSVNIYMFHGGTNYGFLNGAENLKYDELETDYHSITSSYDYTSPLDESGEYSDKYWAVKNILEKHTKVKTKLPDVPPSRQKIAYGTVTIEKQLTIEEALQTITPVSSHSVIPMEKLDINGNSGQSFGYIAYRKVLDIPANAILKIEGRVCDTVMVLVNGQLISPWLSRAADLNLFGTSRIENGTLTLSQTYLQGATLDLIVENWGRINVKVYKQHKGLAQGGVLINNEYITDWLIYPLEFKKSWTNNINFQSSYNENTVGPVLYKGTLTIEGIPKDTFVDMRNWRKGITIVNGFVLGRYARMGPIQTLYLPAPLLKEGANNIVVFEHFSPNGKLDFSTAHIYESH</sequence>
<dbReference type="Gene3D" id="2.60.120.260">
    <property type="entry name" value="Galactose-binding domain-like"/>
    <property type="match status" value="2"/>
</dbReference>
<dbReference type="GO" id="GO:0004565">
    <property type="term" value="F:beta-galactosidase activity"/>
    <property type="evidence" value="ECO:0007669"/>
    <property type="project" value="UniProtKB-EC"/>
</dbReference>
<dbReference type="InterPro" id="IPR026283">
    <property type="entry name" value="B-gal_1-like"/>
</dbReference>
<dbReference type="InParanoid" id="A0A6P7G1Q1"/>
<evidence type="ECO:0000256" key="1">
    <source>
        <dbReference type="ARBA" id="ARBA00009809"/>
    </source>
</evidence>
<reference evidence="10" key="1">
    <citation type="submission" date="2025-08" db="UniProtKB">
        <authorList>
            <consortium name="RefSeq"/>
        </authorList>
    </citation>
    <scope>IDENTIFICATION</scope>
    <source>
        <tissue evidence="10">Whole insect</tissue>
    </source>
</reference>
<dbReference type="FunCoup" id="A0A6P7G1Q1">
    <property type="interactions" value="653"/>
</dbReference>
<evidence type="ECO:0000256" key="2">
    <source>
        <dbReference type="ARBA" id="ARBA00022801"/>
    </source>
</evidence>
<dbReference type="SUPFAM" id="SSF51445">
    <property type="entry name" value="(Trans)glycosidases"/>
    <property type="match status" value="1"/>
</dbReference>
<keyword evidence="2 5" id="KW-0378">Hydrolase</keyword>
<dbReference type="InterPro" id="IPR019801">
    <property type="entry name" value="Glyco_hydro_35_CS"/>
</dbReference>
<dbReference type="AlphaFoldDB" id="A0A6P7G1Q1"/>
<dbReference type="InterPro" id="IPR001944">
    <property type="entry name" value="Glycoside_Hdrlase_35"/>
</dbReference>
<feature type="domain" description="Glycoside hydrolase 35 catalytic" evidence="7">
    <location>
        <begin position="37"/>
        <end position="363"/>
    </location>
</feature>
<evidence type="ECO:0000259" key="9">
    <source>
        <dbReference type="Pfam" id="PF21467"/>
    </source>
</evidence>
<dbReference type="InterPro" id="IPR048913">
    <property type="entry name" value="BetaGal_gal-bd"/>
</dbReference>
<dbReference type="InterPro" id="IPR031330">
    <property type="entry name" value="Gly_Hdrlase_35_cat"/>
</dbReference>
<feature type="active site" description="Nucleophile" evidence="4">
    <location>
        <position position="268"/>
    </location>
</feature>
<dbReference type="EC" id="3.2.1.23" evidence="5"/>
<dbReference type="GO" id="GO:0005975">
    <property type="term" value="P:carbohydrate metabolic process"/>
    <property type="evidence" value="ECO:0007669"/>
    <property type="project" value="InterPro"/>
</dbReference>
<evidence type="ECO:0000256" key="4">
    <source>
        <dbReference type="PIRSR" id="PIRSR006336-1"/>
    </source>
</evidence>
<gene>
    <name evidence="10" type="primary">LOC114336702</name>
</gene>
<evidence type="ECO:0000259" key="7">
    <source>
        <dbReference type="Pfam" id="PF01301"/>
    </source>
</evidence>
<proteinExistence type="inferred from homology"/>
<evidence type="ECO:0000313" key="10">
    <source>
        <dbReference type="RefSeq" id="XP_028142864.1"/>
    </source>
</evidence>
<evidence type="ECO:0000256" key="6">
    <source>
        <dbReference type="RuleBase" id="RU003679"/>
    </source>
</evidence>
<dbReference type="SUPFAM" id="SSF49785">
    <property type="entry name" value="Galactose-binding domain-like"/>
    <property type="match status" value="1"/>
</dbReference>
<comment type="catalytic activity">
    <reaction evidence="5">
        <text>Hydrolysis of terminal non-reducing beta-D-galactose residues in beta-D-galactosides.</text>
        <dbReference type="EC" id="3.2.1.23"/>
    </reaction>
</comment>
<dbReference type="PROSITE" id="PS01182">
    <property type="entry name" value="GLYCOSYL_HYDROL_F35"/>
    <property type="match status" value="1"/>
</dbReference>
<name>A0A6P7G1Q1_DIAVI</name>
<dbReference type="Pfam" id="PF21317">
    <property type="entry name" value="BetaGal_ABD_1"/>
    <property type="match status" value="1"/>
</dbReference>
<dbReference type="InterPro" id="IPR048912">
    <property type="entry name" value="BetaGal1-like_ABD1"/>
</dbReference>
<evidence type="ECO:0000256" key="3">
    <source>
        <dbReference type="ARBA" id="ARBA00023295"/>
    </source>
</evidence>
<feature type="domain" description="Beta-galactosidase 1-like first all-beta" evidence="8">
    <location>
        <begin position="423"/>
        <end position="539"/>
    </location>
</feature>
<dbReference type="Pfam" id="PF21467">
    <property type="entry name" value="BetaGal_gal-bd"/>
    <property type="match status" value="1"/>
</dbReference>
<dbReference type="PIRSF" id="PIRSF006336">
    <property type="entry name" value="B-gal"/>
    <property type="match status" value="1"/>
</dbReference>
<dbReference type="InterPro" id="IPR017853">
    <property type="entry name" value="GH"/>
</dbReference>
<dbReference type="Pfam" id="PF01301">
    <property type="entry name" value="Glyco_hydro_35"/>
    <property type="match status" value="1"/>
</dbReference>
<comment type="similarity">
    <text evidence="1 6">Belongs to the glycosyl hydrolase 35 family.</text>
</comment>
<dbReference type="PRINTS" id="PR00742">
    <property type="entry name" value="GLHYDRLASE35"/>
</dbReference>
<protein>
    <recommendedName>
        <fullName evidence="5">Beta-galactosidase</fullName>
        <ecNumber evidence="5">3.2.1.23</ecNumber>
    </recommendedName>
</protein>